<reference evidence="2 3" key="1">
    <citation type="submission" date="2015-01" db="EMBL/GenBank/DDBJ databases">
        <title>Characterization of Swiss Staphylococcus aureus strains involved in food poisoning.</title>
        <authorList>
            <person name="Crovadore J."/>
            <person name="Chablais R."/>
            <person name="Tonacini J."/>
            <person name="Schnyder B."/>
            <person name="Lefort F."/>
        </authorList>
    </citation>
    <scope>NUCLEOTIDE SEQUENCE [LARGE SCALE GENOMIC DNA]</scope>
    <source>
        <strain evidence="2 3">SA-120</strain>
    </source>
</reference>
<sequence length="81" mass="8703">MDAGRERAGGAERADAIVAIDLLVDAEQHRAEHDQDAEAGEQPRGEARIGEQVRSGLAAAVERDPLGIDHLVEHLFQPAAR</sequence>
<dbReference type="Proteomes" id="UP000032274">
    <property type="component" value="Unassembled WGS sequence"/>
</dbReference>
<evidence type="ECO:0000256" key="1">
    <source>
        <dbReference type="SAM" id="MobiDB-lite"/>
    </source>
</evidence>
<evidence type="ECO:0000313" key="2">
    <source>
        <dbReference type="EMBL" id="KIU01299.1"/>
    </source>
</evidence>
<feature type="region of interest" description="Disordered" evidence="1">
    <location>
        <begin position="27"/>
        <end position="51"/>
    </location>
</feature>
<comment type="caution">
    <text evidence="2">The sequence shown here is derived from an EMBL/GenBank/DDBJ whole genome shotgun (WGS) entry which is preliminary data.</text>
</comment>
<dbReference type="EMBL" id="JXIG01000490">
    <property type="protein sequence ID" value="KIU01299.1"/>
    <property type="molecule type" value="Genomic_DNA"/>
</dbReference>
<evidence type="ECO:0000313" key="3">
    <source>
        <dbReference type="Proteomes" id="UP000032274"/>
    </source>
</evidence>
<proteinExistence type="predicted"/>
<name>A0AA40JPH8_STAAU</name>
<feature type="non-terminal residue" evidence="2">
    <location>
        <position position="81"/>
    </location>
</feature>
<dbReference type="AlphaFoldDB" id="A0AA40JPH8"/>
<organism evidence="2 3">
    <name type="scientific">Staphylococcus aureus</name>
    <dbReference type="NCBI Taxonomy" id="1280"/>
    <lineage>
        <taxon>Bacteria</taxon>
        <taxon>Bacillati</taxon>
        <taxon>Bacillota</taxon>
        <taxon>Bacilli</taxon>
        <taxon>Bacillales</taxon>
        <taxon>Staphylococcaceae</taxon>
        <taxon>Staphylococcus</taxon>
    </lineage>
</organism>
<protein>
    <submittedName>
        <fullName evidence="2">Uncharacterized protein</fullName>
    </submittedName>
</protein>
<accession>A0AA40JPH8</accession>
<gene>
    <name evidence="2" type="ORF">QU38_02275</name>
</gene>